<proteinExistence type="predicted"/>
<evidence type="ECO:0000313" key="1">
    <source>
        <dbReference type="EMBL" id="PVX85447.1"/>
    </source>
</evidence>
<accession>A0ABX5KVI4</accession>
<comment type="caution">
    <text evidence="1">The sequence shown here is derived from an EMBL/GenBank/DDBJ whole genome shotgun (WGS) entry which is preliminary data.</text>
</comment>
<evidence type="ECO:0000313" key="2">
    <source>
        <dbReference type="Proteomes" id="UP000245712"/>
    </source>
</evidence>
<name>A0ABX5KVI4_9BURK</name>
<dbReference type="EMBL" id="QEOB01000003">
    <property type="protein sequence ID" value="PVX85447.1"/>
    <property type="molecule type" value="Genomic_DNA"/>
</dbReference>
<protein>
    <recommendedName>
        <fullName evidence="3">Hemoglobin YjbI</fullName>
    </recommendedName>
</protein>
<organism evidence="1 2">
    <name type="scientific">Paraburkholderia unamae</name>
    <dbReference type="NCBI Taxonomy" id="219649"/>
    <lineage>
        <taxon>Bacteria</taxon>
        <taxon>Pseudomonadati</taxon>
        <taxon>Pseudomonadota</taxon>
        <taxon>Betaproteobacteria</taxon>
        <taxon>Burkholderiales</taxon>
        <taxon>Burkholderiaceae</taxon>
        <taxon>Paraburkholderia</taxon>
    </lineage>
</organism>
<keyword evidence="2" id="KW-1185">Reference proteome</keyword>
<dbReference type="Gene3D" id="1.10.490.10">
    <property type="entry name" value="Globins"/>
    <property type="match status" value="1"/>
</dbReference>
<sequence>MRRLRTTPLFAHAGDCFDCVTERVADYVVEACGGPLYYSQRHAHLQAGAGLPLLLDEEGRELWLVQLWHAFDDVNFPPALRADFWGWAEPLSVQLLAPRARHEALTRYAYDTVRSWFTTSTSLARSLDDEASWQR</sequence>
<gene>
    <name evidence="1" type="ORF">C7402_10315</name>
</gene>
<dbReference type="InterPro" id="IPR012292">
    <property type="entry name" value="Globin/Proto"/>
</dbReference>
<reference evidence="1 2" key="1">
    <citation type="submission" date="2018-05" db="EMBL/GenBank/DDBJ databases">
        <title>Genomic Encyclopedia of Type Strains, Phase IV (KMG-V): Genome sequencing to study the core and pangenomes of soil and plant-associated prokaryotes.</title>
        <authorList>
            <person name="Whitman W."/>
        </authorList>
    </citation>
    <scope>NUCLEOTIDE SEQUENCE [LARGE SCALE GENOMIC DNA]</scope>
    <source>
        <strain evidence="1 2">SCZa-39</strain>
    </source>
</reference>
<dbReference type="SUPFAM" id="SSF46458">
    <property type="entry name" value="Globin-like"/>
    <property type="match status" value="1"/>
</dbReference>
<evidence type="ECO:0008006" key="3">
    <source>
        <dbReference type="Google" id="ProtNLM"/>
    </source>
</evidence>
<dbReference type="Proteomes" id="UP000245712">
    <property type="component" value="Unassembled WGS sequence"/>
</dbReference>
<dbReference type="InterPro" id="IPR009050">
    <property type="entry name" value="Globin-like_sf"/>
</dbReference>